<gene>
    <name evidence="1" type="ORF">OLEA9_A024255</name>
</gene>
<proteinExistence type="predicted"/>
<organism evidence="1 2">
    <name type="scientific">Olea europaea subsp. europaea</name>
    <dbReference type="NCBI Taxonomy" id="158383"/>
    <lineage>
        <taxon>Eukaryota</taxon>
        <taxon>Viridiplantae</taxon>
        <taxon>Streptophyta</taxon>
        <taxon>Embryophyta</taxon>
        <taxon>Tracheophyta</taxon>
        <taxon>Spermatophyta</taxon>
        <taxon>Magnoliopsida</taxon>
        <taxon>eudicotyledons</taxon>
        <taxon>Gunneridae</taxon>
        <taxon>Pentapetalae</taxon>
        <taxon>asterids</taxon>
        <taxon>lamiids</taxon>
        <taxon>Lamiales</taxon>
        <taxon>Oleaceae</taxon>
        <taxon>Oleeae</taxon>
        <taxon>Olea</taxon>
    </lineage>
</organism>
<evidence type="ECO:0000313" key="2">
    <source>
        <dbReference type="Proteomes" id="UP000594638"/>
    </source>
</evidence>
<comment type="caution">
    <text evidence="1">The sequence shown here is derived from an EMBL/GenBank/DDBJ whole genome shotgun (WGS) entry which is preliminary data.</text>
</comment>
<protein>
    <submittedName>
        <fullName evidence="1">Uncharacterized protein</fullName>
    </submittedName>
</protein>
<reference evidence="1 2" key="1">
    <citation type="submission" date="2019-12" db="EMBL/GenBank/DDBJ databases">
        <authorList>
            <person name="Alioto T."/>
            <person name="Alioto T."/>
            <person name="Gomez Garrido J."/>
        </authorList>
    </citation>
    <scope>NUCLEOTIDE SEQUENCE [LARGE SCALE GENOMIC DNA]</scope>
</reference>
<accession>A0A8S0QGJ5</accession>
<dbReference type="EMBL" id="CACTIH010001869">
    <property type="protein sequence ID" value="CAA2966836.1"/>
    <property type="molecule type" value="Genomic_DNA"/>
</dbReference>
<dbReference type="AlphaFoldDB" id="A0A8S0QGJ5"/>
<keyword evidence="2" id="KW-1185">Reference proteome</keyword>
<name>A0A8S0QGJ5_OLEEU</name>
<evidence type="ECO:0000313" key="1">
    <source>
        <dbReference type="EMBL" id="CAA2966836.1"/>
    </source>
</evidence>
<dbReference type="Gramene" id="OE9A024255T1">
    <property type="protein sequence ID" value="OE9A024255C1"/>
    <property type="gene ID" value="OE9A024255"/>
</dbReference>
<sequence length="50" mass="5712">MDFEKYDTTIHEKYGSNVSQPEIDMKHGVKQLKILVKVVACTGLVFNENL</sequence>
<dbReference type="Proteomes" id="UP000594638">
    <property type="component" value="Unassembled WGS sequence"/>
</dbReference>